<dbReference type="SUPFAM" id="SSF51230">
    <property type="entry name" value="Single hybrid motif"/>
    <property type="match status" value="1"/>
</dbReference>
<dbReference type="CDD" id="cd06848">
    <property type="entry name" value="GCS_H"/>
    <property type="match status" value="1"/>
</dbReference>
<evidence type="ECO:0000313" key="4">
    <source>
        <dbReference type="EMBL" id="KKM27525.1"/>
    </source>
</evidence>
<dbReference type="GO" id="GO:0005829">
    <property type="term" value="C:cytosol"/>
    <property type="evidence" value="ECO:0007669"/>
    <property type="project" value="TreeGrafter"/>
</dbReference>
<dbReference type="InterPro" id="IPR000089">
    <property type="entry name" value="Biotin_lipoyl"/>
</dbReference>
<evidence type="ECO:0000259" key="3">
    <source>
        <dbReference type="PROSITE" id="PS50968"/>
    </source>
</evidence>
<dbReference type="GO" id="GO:0009249">
    <property type="term" value="P:protein lipoylation"/>
    <property type="evidence" value="ECO:0007669"/>
    <property type="project" value="TreeGrafter"/>
</dbReference>
<proteinExistence type="inferred from homology"/>
<dbReference type="PANTHER" id="PTHR11715">
    <property type="entry name" value="GLYCINE CLEAVAGE SYSTEM H PROTEIN"/>
    <property type="match status" value="1"/>
</dbReference>
<evidence type="ECO:0000256" key="2">
    <source>
        <dbReference type="ARBA" id="ARBA00022823"/>
    </source>
</evidence>
<dbReference type="InterPro" id="IPR017453">
    <property type="entry name" value="GCV_H_sub"/>
</dbReference>
<dbReference type="InterPro" id="IPR002930">
    <property type="entry name" value="GCV_H"/>
</dbReference>
<dbReference type="PANTHER" id="PTHR11715:SF3">
    <property type="entry name" value="GLYCINE CLEAVAGE SYSTEM H PROTEIN-RELATED"/>
    <property type="match status" value="1"/>
</dbReference>
<dbReference type="Pfam" id="PF01597">
    <property type="entry name" value="GCV_H"/>
    <property type="match status" value="1"/>
</dbReference>
<comment type="caution">
    <text evidence="4">The sequence shown here is derived from an EMBL/GenBank/DDBJ whole genome shotgun (WGS) entry which is preliminary data.</text>
</comment>
<organism evidence="4">
    <name type="scientific">marine sediment metagenome</name>
    <dbReference type="NCBI Taxonomy" id="412755"/>
    <lineage>
        <taxon>unclassified sequences</taxon>
        <taxon>metagenomes</taxon>
        <taxon>ecological metagenomes</taxon>
    </lineage>
</organism>
<sequence>MHPDDRKYHKEHTWAKISGNRALVGITDHAQGSLGDIVFIELPEVDSSVEVGVEVTEIESTKTTASVISPLSGTIIRINELLDDSPEIINEAPYDNGWIFELELLDAGEAEDMMDSSDYSRFVEEEED</sequence>
<dbReference type="HAMAP" id="MF_00272">
    <property type="entry name" value="GcvH"/>
    <property type="match status" value="1"/>
</dbReference>
<keyword evidence="2" id="KW-0450">Lipoyl</keyword>
<reference evidence="4" key="1">
    <citation type="journal article" date="2015" name="Nature">
        <title>Complex archaea that bridge the gap between prokaryotes and eukaryotes.</title>
        <authorList>
            <person name="Spang A."/>
            <person name="Saw J.H."/>
            <person name="Jorgensen S.L."/>
            <person name="Zaremba-Niedzwiedzka K."/>
            <person name="Martijn J."/>
            <person name="Lind A.E."/>
            <person name="van Eijk R."/>
            <person name="Schleper C."/>
            <person name="Guy L."/>
            <person name="Ettema T.J."/>
        </authorList>
    </citation>
    <scope>NUCLEOTIDE SEQUENCE</scope>
</reference>
<dbReference type="InterPro" id="IPR033753">
    <property type="entry name" value="GCV_H/Fam206"/>
</dbReference>
<gene>
    <name evidence="4" type="ORF">LCGC14_1573870</name>
</gene>
<dbReference type="EMBL" id="LAZR01012306">
    <property type="protein sequence ID" value="KKM27525.1"/>
    <property type="molecule type" value="Genomic_DNA"/>
</dbReference>
<dbReference type="AlphaFoldDB" id="A0A0F9LJA3"/>
<dbReference type="GO" id="GO:0005960">
    <property type="term" value="C:glycine cleavage complex"/>
    <property type="evidence" value="ECO:0007669"/>
    <property type="project" value="InterPro"/>
</dbReference>
<dbReference type="NCBIfam" id="NF002270">
    <property type="entry name" value="PRK01202.1"/>
    <property type="match status" value="1"/>
</dbReference>
<dbReference type="InterPro" id="IPR011053">
    <property type="entry name" value="Single_hybrid_motif"/>
</dbReference>
<dbReference type="Gene3D" id="2.40.50.100">
    <property type="match status" value="1"/>
</dbReference>
<accession>A0A0F9LJA3</accession>
<dbReference type="PROSITE" id="PS50968">
    <property type="entry name" value="BIOTINYL_LIPOYL"/>
    <property type="match status" value="1"/>
</dbReference>
<dbReference type="GO" id="GO:0019464">
    <property type="term" value="P:glycine decarboxylation via glycine cleavage system"/>
    <property type="evidence" value="ECO:0007669"/>
    <property type="project" value="InterPro"/>
</dbReference>
<dbReference type="NCBIfam" id="TIGR00527">
    <property type="entry name" value="gcvH"/>
    <property type="match status" value="1"/>
</dbReference>
<name>A0A0F9LJA3_9ZZZZ</name>
<comment type="similarity">
    <text evidence="1">Belongs to the GcvH family.</text>
</comment>
<feature type="domain" description="Lipoyl-binding" evidence="3">
    <location>
        <begin position="21"/>
        <end position="103"/>
    </location>
</feature>
<protein>
    <recommendedName>
        <fullName evidence="3">Lipoyl-binding domain-containing protein</fullName>
    </recommendedName>
</protein>
<evidence type="ECO:0000256" key="1">
    <source>
        <dbReference type="ARBA" id="ARBA00009249"/>
    </source>
</evidence>